<proteinExistence type="predicted"/>
<feature type="compositionally biased region" description="Pro residues" evidence="1">
    <location>
        <begin position="34"/>
        <end position="44"/>
    </location>
</feature>
<keyword evidence="2" id="KW-0472">Membrane</keyword>
<sequence>NLQNHHRNGHNDHSFIQTSNPNPHKLPPHHHPQTPLPPNLPPNHHPQTQTPSLKTQIPNPSNNLPLPLLRLPTPSFAFEKAALFDFNLTLPIIVVEFLFLMVALDKLYFTPLGNFMDERDTSIRDKLNSVKGTSEEVK</sequence>
<dbReference type="GO" id="GO:0046961">
    <property type="term" value="F:proton-transporting ATPase activity, rotational mechanism"/>
    <property type="evidence" value="ECO:0007669"/>
    <property type="project" value="TreeGrafter"/>
</dbReference>
<organism evidence="3 4">
    <name type="scientific">Pisum sativum</name>
    <name type="common">Garden pea</name>
    <name type="synonym">Lathyrus oleraceus</name>
    <dbReference type="NCBI Taxonomy" id="3888"/>
    <lineage>
        <taxon>Eukaryota</taxon>
        <taxon>Viridiplantae</taxon>
        <taxon>Streptophyta</taxon>
        <taxon>Embryophyta</taxon>
        <taxon>Tracheophyta</taxon>
        <taxon>Spermatophyta</taxon>
        <taxon>Magnoliopsida</taxon>
        <taxon>eudicotyledons</taxon>
        <taxon>Gunneridae</taxon>
        <taxon>Pentapetalae</taxon>
        <taxon>rosids</taxon>
        <taxon>fabids</taxon>
        <taxon>Fabales</taxon>
        <taxon>Fabaceae</taxon>
        <taxon>Papilionoideae</taxon>
        <taxon>50 kb inversion clade</taxon>
        <taxon>NPAAA clade</taxon>
        <taxon>Hologalegina</taxon>
        <taxon>IRL clade</taxon>
        <taxon>Fabeae</taxon>
        <taxon>Lathyrus</taxon>
    </lineage>
</organism>
<evidence type="ECO:0000313" key="3">
    <source>
        <dbReference type="EMBL" id="KAI5403754.1"/>
    </source>
</evidence>
<name>A0A9D4WJ59_PEA</name>
<accession>A0A9D4WJ59</accession>
<protein>
    <submittedName>
        <fullName evidence="3">Uncharacterized protein</fullName>
    </submittedName>
</protein>
<evidence type="ECO:0000256" key="2">
    <source>
        <dbReference type="SAM" id="Phobius"/>
    </source>
</evidence>
<keyword evidence="4" id="KW-1185">Reference proteome</keyword>
<dbReference type="InterPro" id="IPR050059">
    <property type="entry name" value="ATP_synthase_B_chain"/>
</dbReference>
<comment type="caution">
    <text evidence="3">The sequence shown here is derived from an EMBL/GenBank/DDBJ whole genome shotgun (WGS) entry which is preliminary data.</text>
</comment>
<dbReference type="Proteomes" id="UP001058974">
    <property type="component" value="Chromosome 5"/>
</dbReference>
<evidence type="ECO:0000256" key="1">
    <source>
        <dbReference type="SAM" id="MobiDB-lite"/>
    </source>
</evidence>
<feature type="region of interest" description="Disordered" evidence="1">
    <location>
        <begin position="1"/>
        <end position="61"/>
    </location>
</feature>
<keyword evidence="2" id="KW-1133">Transmembrane helix</keyword>
<gene>
    <name evidence="3" type="ORF">KIW84_051058</name>
</gene>
<feature type="transmembrane region" description="Helical" evidence="2">
    <location>
        <begin position="88"/>
        <end position="109"/>
    </location>
</feature>
<dbReference type="AlphaFoldDB" id="A0A9D4WJ59"/>
<dbReference type="PANTHER" id="PTHR33445:SF2">
    <property type="entry name" value="ATP SYNTHASE SUBUNIT B', CHLOROPLASTIC"/>
    <property type="match status" value="1"/>
</dbReference>
<feature type="non-terminal residue" evidence="3">
    <location>
        <position position="1"/>
    </location>
</feature>
<keyword evidence="2" id="KW-0812">Transmembrane</keyword>
<reference evidence="3 4" key="1">
    <citation type="journal article" date="2022" name="Nat. Genet.">
        <title>Improved pea reference genome and pan-genome highlight genomic features and evolutionary characteristics.</title>
        <authorList>
            <person name="Yang T."/>
            <person name="Liu R."/>
            <person name="Luo Y."/>
            <person name="Hu S."/>
            <person name="Wang D."/>
            <person name="Wang C."/>
            <person name="Pandey M.K."/>
            <person name="Ge S."/>
            <person name="Xu Q."/>
            <person name="Li N."/>
            <person name="Li G."/>
            <person name="Huang Y."/>
            <person name="Saxena R.K."/>
            <person name="Ji Y."/>
            <person name="Li M."/>
            <person name="Yan X."/>
            <person name="He Y."/>
            <person name="Liu Y."/>
            <person name="Wang X."/>
            <person name="Xiang C."/>
            <person name="Varshney R.K."/>
            <person name="Ding H."/>
            <person name="Gao S."/>
            <person name="Zong X."/>
        </authorList>
    </citation>
    <scope>NUCLEOTIDE SEQUENCE [LARGE SCALE GENOMIC DNA]</scope>
    <source>
        <strain evidence="3 4">cv. Zhongwan 6</strain>
    </source>
</reference>
<dbReference type="EMBL" id="JAMSHJ010000005">
    <property type="protein sequence ID" value="KAI5403754.1"/>
    <property type="molecule type" value="Genomic_DNA"/>
</dbReference>
<dbReference type="PANTHER" id="PTHR33445">
    <property type="entry name" value="ATP SYNTHASE SUBUNIT B', CHLOROPLASTIC"/>
    <property type="match status" value="1"/>
</dbReference>
<dbReference type="Gramene" id="Psat05G0105800-T1">
    <property type="protein sequence ID" value="KAI5403754.1"/>
    <property type="gene ID" value="KIW84_051058"/>
</dbReference>
<evidence type="ECO:0000313" key="4">
    <source>
        <dbReference type="Proteomes" id="UP001058974"/>
    </source>
</evidence>